<keyword evidence="2" id="KW-0812">Transmembrane</keyword>
<protein>
    <submittedName>
        <fullName evidence="3">Uncharacterized protein</fullName>
    </submittedName>
</protein>
<organism evidence="3 4">
    <name type="scientific">Campylobacter concisus</name>
    <dbReference type="NCBI Taxonomy" id="199"/>
    <lineage>
        <taxon>Bacteria</taxon>
        <taxon>Pseudomonadati</taxon>
        <taxon>Campylobacterota</taxon>
        <taxon>Epsilonproteobacteria</taxon>
        <taxon>Campylobacterales</taxon>
        <taxon>Campylobacteraceae</taxon>
        <taxon>Campylobacter</taxon>
    </lineage>
</organism>
<feature type="transmembrane region" description="Helical" evidence="2">
    <location>
        <begin position="34"/>
        <end position="53"/>
    </location>
</feature>
<dbReference type="EMBL" id="JAHAKR010000259">
    <property type="protein sequence ID" value="MBS5830351.1"/>
    <property type="molecule type" value="Genomic_DNA"/>
</dbReference>
<keyword evidence="1" id="KW-0175">Coiled coil</keyword>
<name>A0A9E1B6U4_9BACT</name>
<feature type="coiled-coil region" evidence="1">
    <location>
        <begin position="54"/>
        <end position="81"/>
    </location>
</feature>
<comment type="caution">
    <text evidence="3">The sequence shown here is derived from an EMBL/GenBank/DDBJ whole genome shotgun (WGS) entry which is preliminary data.</text>
</comment>
<dbReference type="RefSeq" id="WP_103590809.1">
    <property type="nucleotide sequence ID" value="NZ_CABPUM010000001.1"/>
</dbReference>
<gene>
    <name evidence="3" type="ORF">KIC69_05950</name>
</gene>
<evidence type="ECO:0000256" key="1">
    <source>
        <dbReference type="SAM" id="Coils"/>
    </source>
</evidence>
<keyword evidence="2" id="KW-0472">Membrane</keyword>
<sequence>MMTRTISRLFICYFALWLALSVVGKFISNQFFISSQISFFASLIILTASFFAYKNRINSRLENARDEILAKIEEEDEEDEEDDEILPQNEAKEFSLKDEKARLKKQKFSFKDRNFVAAFMPYRLVAYAILFFGFIFLKNENLLNVPGFLVGLAPMPIGAFIFGIMQNNLRKDADGK</sequence>
<keyword evidence="2" id="KW-1133">Transmembrane helix</keyword>
<feature type="transmembrane region" description="Helical" evidence="2">
    <location>
        <begin position="143"/>
        <end position="164"/>
    </location>
</feature>
<dbReference type="AlphaFoldDB" id="A0A9E1B6U4"/>
<reference evidence="3" key="1">
    <citation type="submission" date="2021-02" db="EMBL/GenBank/DDBJ databases">
        <title>Infant gut strain persistence is associated with maternal origin, phylogeny, and functional potential including surface adhesion and iron acquisition.</title>
        <authorList>
            <person name="Lou Y.C."/>
        </authorList>
    </citation>
    <scope>NUCLEOTIDE SEQUENCE</scope>
    <source>
        <strain evidence="3">L3_101_000G1_dasL3_101_000G1_concoct_7_sub</strain>
    </source>
</reference>
<evidence type="ECO:0000256" key="2">
    <source>
        <dbReference type="SAM" id="Phobius"/>
    </source>
</evidence>
<proteinExistence type="predicted"/>
<accession>A0A9E1B6U4</accession>
<feature type="transmembrane region" description="Helical" evidence="2">
    <location>
        <begin position="115"/>
        <end position="137"/>
    </location>
</feature>
<evidence type="ECO:0000313" key="4">
    <source>
        <dbReference type="Proteomes" id="UP000824019"/>
    </source>
</evidence>
<dbReference type="Proteomes" id="UP000824019">
    <property type="component" value="Unassembled WGS sequence"/>
</dbReference>
<evidence type="ECO:0000313" key="3">
    <source>
        <dbReference type="EMBL" id="MBS5830351.1"/>
    </source>
</evidence>